<feature type="domain" description="DUF7726" evidence="2">
    <location>
        <begin position="105"/>
        <end position="187"/>
    </location>
</feature>
<evidence type="ECO:0000313" key="3">
    <source>
        <dbReference type="EMBL" id="KAF4471755.1"/>
    </source>
</evidence>
<reference evidence="3 4" key="1">
    <citation type="submission" date="2020-01" db="EMBL/GenBank/DDBJ databases">
        <title>Identification and distribution of gene clusters putatively required for synthesis of sphingolipid metabolism inhibitors in phylogenetically diverse species of the filamentous fungus Fusarium.</title>
        <authorList>
            <person name="Kim H.-S."/>
            <person name="Busman M."/>
            <person name="Brown D.W."/>
            <person name="Divon H."/>
            <person name="Uhlig S."/>
            <person name="Proctor R.H."/>
        </authorList>
    </citation>
    <scope>NUCLEOTIDE SEQUENCE [LARGE SCALE GENOMIC DNA]</scope>
    <source>
        <strain evidence="3 4">NRRL 20459</strain>
    </source>
</reference>
<dbReference type="PANTHER" id="PTHR42339">
    <property type="entry name" value="HISTONE H1"/>
    <property type="match status" value="1"/>
</dbReference>
<sequence>PTATMTRAKQLETATEKKEDDQLMAAFAATAAAIPSKKRKARIALEEIVADEQDLDDLDIKKPQPKQHRKKEGSASKTPKPASKATKALPDISDIQLYREETDEVPVYDDCNEIRRKIKAHMKTPGLTQAQFCRDLYAQLNAPKCKGIQSKQLTDFTRAKGVSAGAKSTVFYAAYVYFEKLRIAQGKPLTKHRMDMEALRAQQGVYRSGPSHLPAQLIVSVERTVVGAERIMTIGEIGIQDRPPPPAIPATFATIWPMSTADLTRGSAIAFLQRNMSETTKVAFEEVQMGPEDPMFLLKAQYDADESPRPPPFGRPLLIAAADPTPSHAIDLRPGAP</sequence>
<comment type="caution">
    <text evidence="3">The sequence shown here is derived from an EMBL/GenBank/DDBJ whole genome shotgun (WGS) entry which is preliminary data.</text>
</comment>
<dbReference type="Pfam" id="PF24852">
    <property type="entry name" value="DUF7726"/>
    <property type="match status" value="1"/>
</dbReference>
<name>A0A8H4PDP0_9HYPO</name>
<gene>
    <name evidence="3" type="ORF">FALBO_1315</name>
</gene>
<keyword evidence="4" id="KW-1185">Reference proteome</keyword>
<feature type="region of interest" description="Disordered" evidence="1">
    <location>
        <begin position="54"/>
        <end position="89"/>
    </location>
</feature>
<dbReference type="Proteomes" id="UP000554235">
    <property type="component" value="Unassembled WGS sequence"/>
</dbReference>
<dbReference type="AlphaFoldDB" id="A0A8H4PDP0"/>
<dbReference type="InterPro" id="IPR056143">
    <property type="entry name" value="DUF7726"/>
</dbReference>
<dbReference type="PANTHER" id="PTHR42339:SF1">
    <property type="entry name" value="HISTONE H1"/>
    <property type="match status" value="1"/>
</dbReference>
<proteinExistence type="predicted"/>
<evidence type="ECO:0000259" key="2">
    <source>
        <dbReference type="Pfam" id="PF24852"/>
    </source>
</evidence>
<dbReference type="OrthoDB" id="2592504at2759"/>
<evidence type="ECO:0000313" key="4">
    <source>
        <dbReference type="Proteomes" id="UP000554235"/>
    </source>
</evidence>
<evidence type="ECO:0000256" key="1">
    <source>
        <dbReference type="SAM" id="MobiDB-lite"/>
    </source>
</evidence>
<dbReference type="EMBL" id="JAADYS010000169">
    <property type="protein sequence ID" value="KAF4471755.1"/>
    <property type="molecule type" value="Genomic_DNA"/>
</dbReference>
<feature type="compositionally biased region" description="Low complexity" evidence="1">
    <location>
        <begin position="75"/>
        <end position="88"/>
    </location>
</feature>
<organism evidence="3 4">
    <name type="scientific">Fusarium albosuccineum</name>
    <dbReference type="NCBI Taxonomy" id="1237068"/>
    <lineage>
        <taxon>Eukaryota</taxon>
        <taxon>Fungi</taxon>
        <taxon>Dikarya</taxon>
        <taxon>Ascomycota</taxon>
        <taxon>Pezizomycotina</taxon>
        <taxon>Sordariomycetes</taxon>
        <taxon>Hypocreomycetidae</taxon>
        <taxon>Hypocreales</taxon>
        <taxon>Nectriaceae</taxon>
        <taxon>Fusarium</taxon>
        <taxon>Fusarium decemcellulare species complex</taxon>
    </lineage>
</organism>
<protein>
    <recommendedName>
        <fullName evidence="2">DUF7726 domain-containing protein</fullName>
    </recommendedName>
</protein>
<accession>A0A8H4PDP0</accession>
<feature type="non-terminal residue" evidence="3">
    <location>
        <position position="1"/>
    </location>
</feature>